<comment type="caution">
    <text evidence="1">The sequence shown here is derived from an EMBL/GenBank/DDBJ whole genome shotgun (WGS) entry which is preliminary data.</text>
</comment>
<name>A0A8T1WGD6_9STRA</name>
<dbReference type="Proteomes" id="UP000694044">
    <property type="component" value="Unassembled WGS sequence"/>
</dbReference>
<organism evidence="1 2">
    <name type="scientific">Phytophthora pseudosyringae</name>
    <dbReference type="NCBI Taxonomy" id="221518"/>
    <lineage>
        <taxon>Eukaryota</taxon>
        <taxon>Sar</taxon>
        <taxon>Stramenopiles</taxon>
        <taxon>Oomycota</taxon>
        <taxon>Peronosporomycetes</taxon>
        <taxon>Peronosporales</taxon>
        <taxon>Peronosporaceae</taxon>
        <taxon>Phytophthora</taxon>
    </lineage>
</organism>
<gene>
    <name evidence="1" type="ORF">PHYPSEUDO_011207</name>
</gene>
<evidence type="ECO:0000313" key="2">
    <source>
        <dbReference type="Proteomes" id="UP000694044"/>
    </source>
</evidence>
<keyword evidence="2" id="KW-1185">Reference proteome</keyword>
<proteinExistence type="predicted"/>
<dbReference type="AlphaFoldDB" id="A0A8T1WGD6"/>
<reference evidence="1" key="1">
    <citation type="submission" date="2021-02" db="EMBL/GenBank/DDBJ databases">
        <authorList>
            <person name="Palmer J.M."/>
        </authorList>
    </citation>
    <scope>NUCLEOTIDE SEQUENCE</scope>
    <source>
        <strain evidence="1">SCRP734</strain>
    </source>
</reference>
<protein>
    <submittedName>
        <fullName evidence="1">Uncharacterized protein</fullName>
    </submittedName>
</protein>
<evidence type="ECO:0000313" key="1">
    <source>
        <dbReference type="EMBL" id="KAG7393202.1"/>
    </source>
</evidence>
<dbReference type="OrthoDB" id="129158at2759"/>
<dbReference type="EMBL" id="JAGDFM010000005">
    <property type="protein sequence ID" value="KAG7393202.1"/>
    <property type="molecule type" value="Genomic_DNA"/>
</dbReference>
<accession>A0A8T1WGD6</accession>
<sequence length="114" mass="12342">MAASATATPAESDMLAQLHSLQLEVGRLRVMLSNQAPAQDPIPTRLGEMPPSEVCFLTASGFPEGAKKVKEDNNSPQAHLPATSRMFRSFGTDTGKPQSSMSFVLSMRELDCCW</sequence>